<dbReference type="Proteomes" id="UP000828390">
    <property type="component" value="Unassembled WGS sequence"/>
</dbReference>
<dbReference type="EMBL" id="JAIWYP010000006">
    <property type="protein sequence ID" value="KAH3806721.1"/>
    <property type="molecule type" value="Genomic_DNA"/>
</dbReference>
<organism evidence="1 2">
    <name type="scientific">Dreissena polymorpha</name>
    <name type="common">Zebra mussel</name>
    <name type="synonym">Mytilus polymorpha</name>
    <dbReference type="NCBI Taxonomy" id="45954"/>
    <lineage>
        <taxon>Eukaryota</taxon>
        <taxon>Metazoa</taxon>
        <taxon>Spiralia</taxon>
        <taxon>Lophotrochozoa</taxon>
        <taxon>Mollusca</taxon>
        <taxon>Bivalvia</taxon>
        <taxon>Autobranchia</taxon>
        <taxon>Heteroconchia</taxon>
        <taxon>Euheterodonta</taxon>
        <taxon>Imparidentia</taxon>
        <taxon>Neoheterodontei</taxon>
        <taxon>Myida</taxon>
        <taxon>Dreissenoidea</taxon>
        <taxon>Dreissenidae</taxon>
        <taxon>Dreissena</taxon>
    </lineage>
</organism>
<reference evidence="1" key="1">
    <citation type="journal article" date="2019" name="bioRxiv">
        <title>The Genome of the Zebra Mussel, Dreissena polymorpha: A Resource for Invasive Species Research.</title>
        <authorList>
            <person name="McCartney M.A."/>
            <person name="Auch B."/>
            <person name="Kono T."/>
            <person name="Mallez S."/>
            <person name="Zhang Y."/>
            <person name="Obille A."/>
            <person name="Becker A."/>
            <person name="Abrahante J.E."/>
            <person name="Garbe J."/>
            <person name="Badalamenti J.P."/>
            <person name="Herman A."/>
            <person name="Mangelson H."/>
            <person name="Liachko I."/>
            <person name="Sullivan S."/>
            <person name="Sone E.D."/>
            <person name="Koren S."/>
            <person name="Silverstein K.A.T."/>
            <person name="Beckman K.B."/>
            <person name="Gohl D.M."/>
        </authorList>
    </citation>
    <scope>NUCLEOTIDE SEQUENCE</scope>
    <source>
        <strain evidence="1">Duluth1</strain>
        <tissue evidence="1">Whole animal</tissue>
    </source>
</reference>
<comment type="caution">
    <text evidence="1">The sequence shown here is derived from an EMBL/GenBank/DDBJ whole genome shotgun (WGS) entry which is preliminary data.</text>
</comment>
<evidence type="ECO:0000313" key="2">
    <source>
        <dbReference type="Proteomes" id="UP000828390"/>
    </source>
</evidence>
<keyword evidence="2" id="KW-1185">Reference proteome</keyword>
<evidence type="ECO:0000313" key="1">
    <source>
        <dbReference type="EMBL" id="KAH3806721.1"/>
    </source>
</evidence>
<protein>
    <submittedName>
        <fullName evidence="1">Uncharacterized protein</fullName>
    </submittedName>
</protein>
<dbReference type="AlphaFoldDB" id="A0A9D4JB94"/>
<sequence length="65" mass="7862">MPRTSIHCWQRKINTTGGDCSDDSRWFYIMNRLFPSQQLWKIWKGRPIQLCQYLPCPFDTFKGTY</sequence>
<proteinExistence type="predicted"/>
<gene>
    <name evidence="1" type="ORF">DPMN_135045</name>
</gene>
<accession>A0A9D4JB94</accession>
<reference evidence="1" key="2">
    <citation type="submission" date="2020-11" db="EMBL/GenBank/DDBJ databases">
        <authorList>
            <person name="McCartney M.A."/>
            <person name="Auch B."/>
            <person name="Kono T."/>
            <person name="Mallez S."/>
            <person name="Becker A."/>
            <person name="Gohl D.M."/>
            <person name="Silverstein K.A.T."/>
            <person name="Koren S."/>
            <person name="Bechman K.B."/>
            <person name="Herman A."/>
            <person name="Abrahante J.E."/>
            <person name="Garbe J."/>
        </authorList>
    </citation>
    <scope>NUCLEOTIDE SEQUENCE</scope>
    <source>
        <strain evidence="1">Duluth1</strain>
        <tissue evidence="1">Whole animal</tissue>
    </source>
</reference>
<name>A0A9D4JB94_DREPO</name>